<name>A0A1Y5SNH0_9RHOB</name>
<reference evidence="2 3" key="1">
    <citation type="submission" date="2017-03" db="EMBL/GenBank/DDBJ databases">
        <authorList>
            <person name="Afonso C.L."/>
            <person name="Miller P.J."/>
            <person name="Scott M.A."/>
            <person name="Spackman E."/>
            <person name="Goraichik I."/>
            <person name="Dimitrov K.M."/>
            <person name="Suarez D.L."/>
            <person name="Swayne D.E."/>
        </authorList>
    </citation>
    <scope>NUCLEOTIDE SEQUENCE [LARGE SCALE GENOMIC DNA]</scope>
    <source>
        <strain evidence="2 3">CECT 7639</strain>
    </source>
</reference>
<feature type="transmembrane region" description="Helical" evidence="1">
    <location>
        <begin position="63"/>
        <end position="82"/>
    </location>
</feature>
<evidence type="ECO:0000313" key="2">
    <source>
        <dbReference type="EMBL" id="SLN44401.1"/>
    </source>
</evidence>
<dbReference type="EMBL" id="FWFO01000001">
    <property type="protein sequence ID" value="SLN44401.1"/>
    <property type="molecule type" value="Genomic_DNA"/>
</dbReference>
<keyword evidence="1" id="KW-0812">Transmembrane</keyword>
<dbReference type="RefSeq" id="WP_165759802.1">
    <property type="nucleotide sequence ID" value="NZ_FWFO01000001.1"/>
</dbReference>
<sequence>MTDTKTVLTTTQWLKSAAVVCIAIGLAMAMAPFTFLAPALSFFVDLAHLPLDGAQQIDTDTEALLSAISGGLLCGLGAAVWLIADHLYARDPTLARRMITLTLLAWFIPDSLGSLAAGAWFNVVMNSGFLALFLVPILMSRTSQEAAA</sequence>
<keyword evidence="1" id="KW-0472">Membrane</keyword>
<evidence type="ECO:0008006" key="4">
    <source>
        <dbReference type="Google" id="ProtNLM"/>
    </source>
</evidence>
<keyword evidence="1" id="KW-1133">Transmembrane helix</keyword>
<evidence type="ECO:0000256" key="1">
    <source>
        <dbReference type="SAM" id="Phobius"/>
    </source>
</evidence>
<keyword evidence="3" id="KW-1185">Reference proteome</keyword>
<accession>A0A1Y5SNH0</accession>
<protein>
    <recommendedName>
        <fullName evidence="4">Excinuclease ABC subunit A</fullName>
    </recommendedName>
</protein>
<dbReference type="Proteomes" id="UP000193077">
    <property type="component" value="Unassembled WGS sequence"/>
</dbReference>
<evidence type="ECO:0000313" key="3">
    <source>
        <dbReference type="Proteomes" id="UP000193077"/>
    </source>
</evidence>
<dbReference type="AlphaFoldDB" id="A0A1Y5SNH0"/>
<proteinExistence type="predicted"/>
<feature type="transmembrane region" description="Helical" evidence="1">
    <location>
        <begin position="20"/>
        <end position="43"/>
    </location>
</feature>
<organism evidence="2 3">
    <name type="scientific">Falsiruegeria litorea R37</name>
    <dbReference type="NCBI Taxonomy" id="1200284"/>
    <lineage>
        <taxon>Bacteria</taxon>
        <taxon>Pseudomonadati</taxon>
        <taxon>Pseudomonadota</taxon>
        <taxon>Alphaproteobacteria</taxon>
        <taxon>Rhodobacterales</taxon>
        <taxon>Roseobacteraceae</taxon>
        <taxon>Falsiruegeria</taxon>
    </lineage>
</organism>
<gene>
    <name evidence="2" type="ORF">TRL7639_02357</name>
</gene>